<evidence type="ECO:0000259" key="8">
    <source>
        <dbReference type="PROSITE" id="PS50905"/>
    </source>
</evidence>
<dbReference type="InterPro" id="IPR012347">
    <property type="entry name" value="Ferritin-like"/>
</dbReference>
<gene>
    <name evidence="9" type="ORF">H9862_04345</name>
</gene>
<dbReference type="GO" id="GO:0004322">
    <property type="term" value="F:ferroxidase activity"/>
    <property type="evidence" value="ECO:0007669"/>
    <property type="project" value="TreeGrafter"/>
</dbReference>
<dbReference type="InterPro" id="IPR009040">
    <property type="entry name" value="Ferritin-like_diiron"/>
</dbReference>
<protein>
    <recommendedName>
        <fullName evidence="7">Ferritin</fullName>
        <ecNumber evidence="7">1.16.3.2</ecNumber>
    </recommendedName>
</protein>
<comment type="catalytic activity">
    <reaction evidence="7">
        <text>4 Fe(2+) + O2 + 6 H2O = 4 iron(III) oxide-hydroxide + 12 H(+)</text>
        <dbReference type="Rhea" id="RHEA:11972"/>
        <dbReference type="ChEBI" id="CHEBI:15377"/>
        <dbReference type="ChEBI" id="CHEBI:15378"/>
        <dbReference type="ChEBI" id="CHEBI:15379"/>
        <dbReference type="ChEBI" id="CHEBI:29033"/>
        <dbReference type="ChEBI" id="CHEBI:78619"/>
        <dbReference type="EC" id="1.16.3.2"/>
    </reaction>
</comment>
<evidence type="ECO:0000256" key="1">
    <source>
        <dbReference type="ARBA" id="ARBA00006950"/>
    </source>
</evidence>
<feature type="domain" description="Ferritin-like diiron" evidence="8">
    <location>
        <begin position="1"/>
        <end position="144"/>
    </location>
</feature>
<feature type="binding site" evidence="6">
    <location>
        <position position="16"/>
    </location>
    <ligand>
        <name>Fe cation</name>
        <dbReference type="ChEBI" id="CHEBI:24875"/>
        <label>1</label>
    </ligand>
</feature>
<comment type="function">
    <text evidence="7">Iron-storage protein.</text>
</comment>
<name>A0A9D1VB00_9BACT</name>
<feature type="binding site" evidence="6">
    <location>
        <position position="93"/>
    </location>
    <ligand>
        <name>Fe cation</name>
        <dbReference type="ChEBI" id="CHEBI:24875"/>
        <label>1</label>
    </ligand>
</feature>
<dbReference type="EMBL" id="DXFQ01000073">
    <property type="protein sequence ID" value="HIX19817.1"/>
    <property type="molecule type" value="Genomic_DNA"/>
</dbReference>
<dbReference type="InterPro" id="IPR041719">
    <property type="entry name" value="Ferritin_prok"/>
</dbReference>
<reference evidence="9" key="1">
    <citation type="journal article" date="2021" name="PeerJ">
        <title>Extensive microbial diversity within the chicken gut microbiome revealed by metagenomics and culture.</title>
        <authorList>
            <person name="Gilroy R."/>
            <person name="Ravi A."/>
            <person name="Getino M."/>
            <person name="Pursley I."/>
            <person name="Horton D.L."/>
            <person name="Alikhan N.F."/>
            <person name="Baker D."/>
            <person name="Gharbi K."/>
            <person name="Hall N."/>
            <person name="Watson M."/>
            <person name="Adriaenssens E.M."/>
            <person name="Foster-Nyarko E."/>
            <person name="Jarju S."/>
            <person name="Secka A."/>
            <person name="Antonio M."/>
            <person name="Oren A."/>
            <person name="Chaudhuri R.R."/>
            <person name="La Ragione R."/>
            <person name="Hildebrand F."/>
            <person name="Pallen M.J."/>
        </authorList>
    </citation>
    <scope>NUCLEOTIDE SEQUENCE</scope>
    <source>
        <strain evidence="9">14975</strain>
    </source>
</reference>
<dbReference type="PANTHER" id="PTHR11431">
    <property type="entry name" value="FERRITIN"/>
    <property type="match status" value="1"/>
</dbReference>
<keyword evidence="5 6" id="KW-0408">Iron</keyword>
<keyword evidence="4" id="KW-0560">Oxidoreductase</keyword>
<dbReference type="EC" id="1.16.3.2" evidence="7"/>
<keyword evidence="2 7" id="KW-0409">Iron storage</keyword>
<keyword evidence="3 6" id="KW-0479">Metal-binding</keyword>
<comment type="similarity">
    <text evidence="1 7">Belongs to the ferritin family. Prokaryotic subfamily.</text>
</comment>
<feature type="binding site" evidence="6">
    <location>
        <position position="52"/>
    </location>
    <ligand>
        <name>Fe cation</name>
        <dbReference type="ChEBI" id="CHEBI:24875"/>
        <label>1</label>
    </ligand>
</feature>
<reference evidence="9" key="2">
    <citation type="submission" date="2021-04" db="EMBL/GenBank/DDBJ databases">
        <authorList>
            <person name="Gilroy R."/>
        </authorList>
    </citation>
    <scope>NUCLEOTIDE SEQUENCE</scope>
    <source>
        <strain evidence="9">14975</strain>
    </source>
</reference>
<dbReference type="InterPro" id="IPR009078">
    <property type="entry name" value="Ferritin-like_SF"/>
</dbReference>
<evidence type="ECO:0000313" key="10">
    <source>
        <dbReference type="Proteomes" id="UP000823964"/>
    </source>
</evidence>
<evidence type="ECO:0000256" key="7">
    <source>
        <dbReference type="RuleBase" id="RU361145"/>
    </source>
</evidence>
<evidence type="ECO:0000256" key="2">
    <source>
        <dbReference type="ARBA" id="ARBA00022434"/>
    </source>
</evidence>
<sequence>MKDNIAEAICRQIGIEFDSAYLYLALSADMASQGYRGAAHWLRLQYREECEHALHLIDYLEQRSGTVRLSAIPAHLPERRSLAETFRHTLEHERAITAAINKLLDLCVSEQDYASQHLLLEYAAEQVQEENAVTEIVDYIALCEGNTGGLMRVDARLGERRE</sequence>
<dbReference type="Gene3D" id="1.20.1260.10">
    <property type="match status" value="1"/>
</dbReference>
<evidence type="ECO:0000256" key="4">
    <source>
        <dbReference type="ARBA" id="ARBA00023002"/>
    </source>
</evidence>
<comment type="caution">
    <text evidence="9">The sequence shown here is derived from an EMBL/GenBank/DDBJ whole genome shotgun (WGS) entry which is preliminary data.</text>
</comment>
<dbReference type="PANTHER" id="PTHR11431:SF127">
    <property type="entry name" value="BACTERIAL NON-HEME FERRITIN"/>
    <property type="match status" value="1"/>
</dbReference>
<evidence type="ECO:0000256" key="3">
    <source>
        <dbReference type="ARBA" id="ARBA00022723"/>
    </source>
</evidence>
<dbReference type="PROSITE" id="PS50905">
    <property type="entry name" value="FERRITIN_LIKE"/>
    <property type="match status" value="1"/>
</dbReference>
<evidence type="ECO:0000313" key="9">
    <source>
        <dbReference type="EMBL" id="HIX19817.1"/>
    </source>
</evidence>
<dbReference type="CDD" id="cd01055">
    <property type="entry name" value="Nonheme_Ferritin"/>
    <property type="match status" value="1"/>
</dbReference>
<accession>A0A9D1VB00</accession>
<dbReference type="GO" id="GO:0006879">
    <property type="term" value="P:intracellular iron ion homeostasis"/>
    <property type="evidence" value="ECO:0007669"/>
    <property type="project" value="UniProtKB-KW"/>
</dbReference>
<dbReference type="AlphaFoldDB" id="A0A9D1VB00"/>
<dbReference type="SUPFAM" id="SSF47240">
    <property type="entry name" value="Ferritin-like"/>
    <property type="match status" value="1"/>
</dbReference>
<dbReference type="GO" id="GO:0008199">
    <property type="term" value="F:ferric iron binding"/>
    <property type="evidence" value="ECO:0007669"/>
    <property type="project" value="InterPro"/>
</dbReference>
<feature type="binding site" evidence="6">
    <location>
        <position position="126"/>
    </location>
    <ligand>
        <name>Fe cation</name>
        <dbReference type="ChEBI" id="CHEBI:24875"/>
        <label>1</label>
    </ligand>
</feature>
<keyword evidence="7" id="KW-0963">Cytoplasm</keyword>
<organism evidence="9 10">
    <name type="scientific">Candidatus Akkermansia intestinigallinarum</name>
    <dbReference type="NCBI Taxonomy" id="2838431"/>
    <lineage>
        <taxon>Bacteria</taxon>
        <taxon>Pseudomonadati</taxon>
        <taxon>Verrucomicrobiota</taxon>
        <taxon>Verrucomicrobiia</taxon>
        <taxon>Verrucomicrobiales</taxon>
        <taxon>Akkermansiaceae</taxon>
        <taxon>Akkermansia</taxon>
    </lineage>
</organism>
<dbReference type="Pfam" id="PF00210">
    <property type="entry name" value="Ferritin"/>
    <property type="match status" value="1"/>
</dbReference>
<comment type="subcellular location">
    <subcellularLocation>
        <location evidence="7">Cytoplasm</location>
    </subcellularLocation>
</comment>
<dbReference type="InterPro" id="IPR008331">
    <property type="entry name" value="Ferritin_DPS_dom"/>
</dbReference>
<feature type="binding site" evidence="6">
    <location>
        <position position="49"/>
    </location>
    <ligand>
        <name>Fe cation</name>
        <dbReference type="ChEBI" id="CHEBI:24875"/>
        <label>1</label>
    </ligand>
</feature>
<proteinExistence type="inferred from homology"/>
<dbReference type="GO" id="GO:0006826">
    <property type="term" value="P:iron ion transport"/>
    <property type="evidence" value="ECO:0007669"/>
    <property type="project" value="InterPro"/>
</dbReference>
<dbReference type="GO" id="GO:0005829">
    <property type="term" value="C:cytosol"/>
    <property type="evidence" value="ECO:0007669"/>
    <property type="project" value="TreeGrafter"/>
</dbReference>
<dbReference type="Proteomes" id="UP000823964">
    <property type="component" value="Unassembled WGS sequence"/>
</dbReference>
<dbReference type="GO" id="GO:0008198">
    <property type="term" value="F:ferrous iron binding"/>
    <property type="evidence" value="ECO:0007669"/>
    <property type="project" value="TreeGrafter"/>
</dbReference>
<dbReference type="InterPro" id="IPR001519">
    <property type="entry name" value="Ferritin"/>
</dbReference>
<evidence type="ECO:0000256" key="5">
    <source>
        <dbReference type="ARBA" id="ARBA00023004"/>
    </source>
</evidence>
<evidence type="ECO:0000256" key="6">
    <source>
        <dbReference type="PIRSR" id="PIRSR601519-1"/>
    </source>
</evidence>